<sequence length="111" mass="11913">MRNSTIPHTKTFRDGAFIALIIWLLVLPLTLMTQVFAPSVFTLLEGIGNFQYKPWIILAPTVCTLIVALGIIPGYQNLKVIAGAAACSVGVIIAASIAFLLVIVAIPRLHS</sequence>
<feature type="transmembrane region" description="Helical" evidence="1">
    <location>
        <begin position="81"/>
        <end position="106"/>
    </location>
</feature>
<keyword evidence="1" id="KW-0812">Transmembrane</keyword>
<accession>A0A839EGE0</accession>
<dbReference type="EMBL" id="JACGXN010000003">
    <property type="protein sequence ID" value="MBA8879031.1"/>
    <property type="molecule type" value="Genomic_DNA"/>
</dbReference>
<evidence type="ECO:0000313" key="2">
    <source>
        <dbReference type="EMBL" id="MBA8879031.1"/>
    </source>
</evidence>
<proteinExistence type="predicted"/>
<gene>
    <name evidence="2" type="ORF">FHW16_002749</name>
</gene>
<feature type="transmembrane region" description="Helical" evidence="1">
    <location>
        <begin position="55"/>
        <end position="75"/>
    </location>
</feature>
<dbReference type="Proteomes" id="UP000549052">
    <property type="component" value="Unassembled WGS sequence"/>
</dbReference>
<protein>
    <submittedName>
        <fullName evidence="2">Cytosine/uracil/thiamine/allantoin permease</fullName>
    </submittedName>
</protein>
<keyword evidence="1" id="KW-0472">Membrane</keyword>
<comment type="caution">
    <text evidence="2">The sequence shown here is derived from an EMBL/GenBank/DDBJ whole genome shotgun (WGS) entry which is preliminary data.</text>
</comment>
<keyword evidence="3" id="KW-1185">Reference proteome</keyword>
<evidence type="ECO:0000256" key="1">
    <source>
        <dbReference type="SAM" id="Phobius"/>
    </source>
</evidence>
<evidence type="ECO:0000313" key="3">
    <source>
        <dbReference type="Proteomes" id="UP000549052"/>
    </source>
</evidence>
<name>A0A839EGE0_9HYPH</name>
<reference evidence="2 3" key="1">
    <citation type="submission" date="2020-07" db="EMBL/GenBank/DDBJ databases">
        <title>Genomic Encyclopedia of Type Strains, Phase IV (KMG-V): Genome sequencing to study the core and pangenomes of soil and plant-associated prokaryotes.</title>
        <authorList>
            <person name="Whitman W."/>
        </authorList>
    </citation>
    <scope>NUCLEOTIDE SEQUENCE [LARGE SCALE GENOMIC DNA]</scope>
    <source>
        <strain evidence="2 3">AN3</strain>
    </source>
</reference>
<feature type="transmembrane region" description="Helical" evidence="1">
    <location>
        <begin position="20"/>
        <end position="43"/>
    </location>
</feature>
<dbReference type="RefSeq" id="WP_182549702.1">
    <property type="nucleotide sequence ID" value="NZ_JACGXN010000003.1"/>
</dbReference>
<organism evidence="2 3">
    <name type="scientific">Phyllobacterium myrsinacearum</name>
    <dbReference type="NCBI Taxonomy" id="28101"/>
    <lineage>
        <taxon>Bacteria</taxon>
        <taxon>Pseudomonadati</taxon>
        <taxon>Pseudomonadota</taxon>
        <taxon>Alphaproteobacteria</taxon>
        <taxon>Hyphomicrobiales</taxon>
        <taxon>Phyllobacteriaceae</taxon>
        <taxon>Phyllobacterium</taxon>
    </lineage>
</organism>
<keyword evidence="1" id="KW-1133">Transmembrane helix</keyword>
<dbReference type="AlphaFoldDB" id="A0A839EGE0"/>